<feature type="compositionally biased region" description="Polar residues" evidence="2">
    <location>
        <begin position="195"/>
        <end position="216"/>
    </location>
</feature>
<feature type="compositionally biased region" description="Polar residues" evidence="2">
    <location>
        <begin position="155"/>
        <end position="164"/>
    </location>
</feature>
<evidence type="ECO:0000256" key="1">
    <source>
        <dbReference type="SAM" id="Coils"/>
    </source>
</evidence>
<proteinExistence type="predicted"/>
<protein>
    <recommendedName>
        <fullName evidence="3">C2 NT-type domain-containing protein</fullName>
    </recommendedName>
</protein>
<dbReference type="Pfam" id="PF10358">
    <property type="entry name" value="NT-C2"/>
    <property type="match status" value="1"/>
</dbReference>
<name>A0A6A4YMC7_9STRA</name>
<organism evidence="4">
    <name type="scientific">Aphanomyces stellatus</name>
    <dbReference type="NCBI Taxonomy" id="120398"/>
    <lineage>
        <taxon>Eukaryota</taxon>
        <taxon>Sar</taxon>
        <taxon>Stramenopiles</taxon>
        <taxon>Oomycota</taxon>
        <taxon>Saprolegniomycetes</taxon>
        <taxon>Saprolegniales</taxon>
        <taxon>Verrucalvaceae</taxon>
        <taxon>Aphanomyces</taxon>
    </lineage>
</organism>
<reference evidence="4" key="1">
    <citation type="submission" date="2019-06" db="EMBL/GenBank/DDBJ databases">
        <title>Genomics analysis of Aphanomyces spp. identifies a new class of oomycete effector associated with host adaptation.</title>
        <authorList>
            <person name="Gaulin E."/>
        </authorList>
    </citation>
    <scope>NUCLEOTIDE SEQUENCE</scope>
    <source>
        <strain evidence="4">CBS 578.67</strain>
    </source>
</reference>
<dbReference type="EMBL" id="VJMH01005243">
    <property type="protein sequence ID" value="KAF0698394.1"/>
    <property type="molecule type" value="Genomic_DNA"/>
</dbReference>
<feature type="region of interest" description="Disordered" evidence="2">
    <location>
        <begin position="149"/>
        <end position="235"/>
    </location>
</feature>
<sequence length="276" mass="30170">MSRFLRAVTHAGQTGIGFNVQVVLFKLTNTDGDAVKDSEMVYPVVSRGSHKAKGQPSAVLSSHTVNWAEETLAFHCTMYRTKQQTFQPKPFTVDVVRVRGDTVLCTFEVDLAQYISEKNHGTNAYSLVVQPKKHWGGATLMLSLATSLDTDKPPTASSTMSRAQNDNEVHDESEKSGSTAFESPPKRPSPHIIASTRTSYQTTADESPVATRSTQQCDDRHDDDVDDETSTPNSVSFAAQIIKYDRANKDLQAKLEVAVKELAAAKACADDGASWK</sequence>
<feature type="compositionally biased region" description="Basic and acidic residues" evidence="2">
    <location>
        <begin position="165"/>
        <end position="175"/>
    </location>
</feature>
<feature type="coiled-coil region" evidence="1">
    <location>
        <begin position="241"/>
        <end position="268"/>
    </location>
</feature>
<evidence type="ECO:0000256" key="2">
    <source>
        <dbReference type="SAM" id="MobiDB-lite"/>
    </source>
</evidence>
<comment type="caution">
    <text evidence="4">The sequence shown here is derived from an EMBL/GenBank/DDBJ whole genome shotgun (WGS) entry which is preliminary data.</text>
</comment>
<feature type="domain" description="C2 NT-type" evidence="3">
    <location>
        <begin position="8"/>
        <end position="148"/>
    </location>
</feature>
<evidence type="ECO:0000313" key="4">
    <source>
        <dbReference type="EMBL" id="KAF0698394.1"/>
    </source>
</evidence>
<dbReference type="AlphaFoldDB" id="A0A6A4YMC7"/>
<evidence type="ECO:0000259" key="3">
    <source>
        <dbReference type="PROSITE" id="PS51840"/>
    </source>
</evidence>
<feature type="non-terminal residue" evidence="4">
    <location>
        <position position="276"/>
    </location>
</feature>
<accession>A0A6A4YMC7</accession>
<keyword evidence="1" id="KW-0175">Coiled coil</keyword>
<dbReference type="InterPro" id="IPR019448">
    <property type="entry name" value="NT-C2"/>
</dbReference>
<gene>
    <name evidence="4" type="ORF">As57867_010955</name>
</gene>
<dbReference type="PROSITE" id="PS51840">
    <property type="entry name" value="C2_NT"/>
    <property type="match status" value="1"/>
</dbReference>